<name>A0A918REN4_9FLAO</name>
<evidence type="ECO:0000313" key="1">
    <source>
        <dbReference type="EMBL" id="GGZ95096.1"/>
    </source>
</evidence>
<evidence type="ECO:0000313" key="2">
    <source>
        <dbReference type="Proteomes" id="UP000636004"/>
    </source>
</evidence>
<dbReference type="AlphaFoldDB" id="A0A918REN4"/>
<organism evidence="1 2">
    <name type="scientific">Algibacter mikhailovii</name>
    <dbReference type="NCBI Taxonomy" id="425498"/>
    <lineage>
        <taxon>Bacteria</taxon>
        <taxon>Pseudomonadati</taxon>
        <taxon>Bacteroidota</taxon>
        <taxon>Flavobacteriia</taxon>
        <taxon>Flavobacteriales</taxon>
        <taxon>Flavobacteriaceae</taxon>
        <taxon>Algibacter</taxon>
    </lineage>
</organism>
<gene>
    <name evidence="1" type="ORF">GCM10007028_36490</name>
</gene>
<evidence type="ECO:0008006" key="3">
    <source>
        <dbReference type="Google" id="ProtNLM"/>
    </source>
</evidence>
<keyword evidence="2" id="KW-1185">Reference proteome</keyword>
<accession>A0A918REN4</accession>
<reference evidence="1" key="2">
    <citation type="submission" date="2020-09" db="EMBL/GenBank/DDBJ databases">
        <authorList>
            <person name="Sun Q."/>
            <person name="Kim S."/>
        </authorList>
    </citation>
    <scope>NUCLEOTIDE SEQUENCE</scope>
    <source>
        <strain evidence="1">KCTC 12710</strain>
    </source>
</reference>
<comment type="caution">
    <text evidence="1">The sequence shown here is derived from an EMBL/GenBank/DDBJ whole genome shotgun (WGS) entry which is preliminary data.</text>
</comment>
<proteinExistence type="predicted"/>
<dbReference type="Proteomes" id="UP000636004">
    <property type="component" value="Unassembled WGS sequence"/>
</dbReference>
<sequence length="343" mass="39825">MTKEEEIEIVHGKGTHVVILGAGATYASTLKNPEKNGKTLPLMWNVIDIVGLSNVVKGLPKEYQVLKEDFEKLYSLLAKDDKFKAEREHIEKVVYQYFNELELPDEPTIYDYLVLSLRHRKDIIATFNWDPFLYKAYVRNGEFTDSPGILFLHGCVSLGYDKSNGSSGPAGWFSKETKQEFKPTKLLYPVDKKDYNSDPFINGQWDVLGNKLKIAERVTVFGYSAPVSDVEAIDLLQKAWGNVDDRAMEEFELIDIQEEKKLLKSWDTFIHTHHYHYCNDYFDSSLALHPRRTVESYHHWAMPMTPNEAFQDGNQIPDDFKTLEELWEWHKPLIEAEKKFYGK</sequence>
<protein>
    <recommendedName>
        <fullName evidence="3">SIR2-like domain-containing protein</fullName>
    </recommendedName>
</protein>
<dbReference type="EMBL" id="BMWZ01000026">
    <property type="protein sequence ID" value="GGZ95096.1"/>
    <property type="molecule type" value="Genomic_DNA"/>
</dbReference>
<reference evidence="1" key="1">
    <citation type="journal article" date="2014" name="Int. J. Syst. Evol. Microbiol.">
        <title>Complete genome sequence of Corynebacterium casei LMG S-19264T (=DSM 44701T), isolated from a smear-ripened cheese.</title>
        <authorList>
            <consortium name="US DOE Joint Genome Institute (JGI-PGF)"/>
            <person name="Walter F."/>
            <person name="Albersmeier A."/>
            <person name="Kalinowski J."/>
            <person name="Ruckert C."/>
        </authorList>
    </citation>
    <scope>NUCLEOTIDE SEQUENCE</scope>
    <source>
        <strain evidence="1">KCTC 12710</strain>
    </source>
</reference>
<dbReference type="RefSeq" id="WP_189362885.1">
    <property type="nucleotide sequence ID" value="NZ_BMWZ01000026.1"/>
</dbReference>